<dbReference type="GO" id="GO:0003677">
    <property type="term" value="F:DNA binding"/>
    <property type="evidence" value="ECO:0007669"/>
    <property type="project" value="InterPro"/>
</dbReference>
<evidence type="ECO:0000259" key="5">
    <source>
        <dbReference type="SMART" id="SM00400"/>
    </source>
</evidence>
<evidence type="ECO:0000256" key="1">
    <source>
        <dbReference type="ARBA" id="ARBA00022723"/>
    </source>
</evidence>
<evidence type="ECO:0000313" key="7">
    <source>
        <dbReference type="Proteomes" id="UP000444174"/>
    </source>
</evidence>
<dbReference type="GO" id="GO:0003899">
    <property type="term" value="F:DNA-directed RNA polymerase activity"/>
    <property type="evidence" value="ECO:0007669"/>
    <property type="project" value="InterPro"/>
</dbReference>
<gene>
    <name evidence="6" type="ORF">GFB49_11560</name>
</gene>
<feature type="region of interest" description="Disordered" evidence="4">
    <location>
        <begin position="300"/>
        <end position="334"/>
    </location>
</feature>
<dbReference type="AlphaFoldDB" id="A0A843YIP5"/>
<dbReference type="InterPro" id="IPR050219">
    <property type="entry name" value="DnaG_primase"/>
</dbReference>
<reference evidence="6 7" key="1">
    <citation type="submission" date="2019-10" db="EMBL/GenBank/DDBJ databases">
        <title>Epibacterium sp. nov., isolated from seawater.</title>
        <authorList>
            <person name="Zhang X."/>
            <person name="Li N."/>
        </authorList>
    </citation>
    <scope>NUCLEOTIDE SEQUENCE [LARGE SCALE GENOMIC DNA]</scope>
    <source>
        <strain evidence="6 7">SM1979</strain>
    </source>
</reference>
<dbReference type="EMBL" id="WIBF01000006">
    <property type="protein sequence ID" value="MQQ09093.1"/>
    <property type="molecule type" value="Genomic_DNA"/>
</dbReference>
<keyword evidence="1" id="KW-0479">Metal-binding</keyword>
<evidence type="ECO:0000313" key="6">
    <source>
        <dbReference type="EMBL" id="MQQ09093.1"/>
    </source>
</evidence>
<dbReference type="GO" id="GO:0008270">
    <property type="term" value="F:zinc ion binding"/>
    <property type="evidence" value="ECO:0007669"/>
    <property type="project" value="UniProtKB-KW"/>
</dbReference>
<keyword evidence="3" id="KW-0862">Zinc</keyword>
<dbReference type="GO" id="GO:0006269">
    <property type="term" value="P:DNA replication, synthesis of primer"/>
    <property type="evidence" value="ECO:0007669"/>
    <property type="project" value="TreeGrafter"/>
</dbReference>
<evidence type="ECO:0000256" key="2">
    <source>
        <dbReference type="ARBA" id="ARBA00022771"/>
    </source>
</evidence>
<dbReference type="InterPro" id="IPR036977">
    <property type="entry name" value="DNA_primase_Znf_CHC2"/>
</dbReference>
<dbReference type="PANTHER" id="PTHR30313">
    <property type="entry name" value="DNA PRIMASE"/>
    <property type="match status" value="1"/>
</dbReference>
<evidence type="ECO:0000256" key="3">
    <source>
        <dbReference type="ARBA" id="ARBA00022833"/>
    </source>
</evidence>
<dbReference type="PANTHER" id="PTHR30313:SF2">
    <property type="entry name" value="DNA PRIMASE"/>
    <property type="match status" value="1"/>
</dbReference>
<accession>A0A843YIP5</accession>
<dbReference type="SMART" id="SM00400">
    <property type="entry name" value="ZnF_CHCC"/>
    <property type="match status" value="1"/>
</dbReference>
<name>A0A843YIP5_9RHOB</name>
<dbReference type="SUPFAM" id="SSF57783">
    <property type="entry name" value="Zinc beta-ribbon"/>
    <property type="match status" value="1"/>
</dbReference>
<dbReference type="InterPro" id="IPR055570">
    <property type="entry name" value="DUF7146"/>
</dbReference>
<keyword evidence="2" id="KW-0863">Zinc-finger</keyword>
<evidence type="ECO:0000256" key="4">
    <source>
        <dbReference type="SAM" id="MobiDB-lite"/>
    </source>
</evidence>
<dbReference type="GO" id="GO:0005737">
    <property type="term" value="C:cytoplasm"/>
    <property type="evidence" value="ECO:0007669"/>
    <property type="project" value="TreeGrafter"/>
</dbReference>
<dbReference type="Pfam" id="PF01807">
    <property type="entry name" value="Zn_ribbon_DnaG"/>
    <property type="match status" value="1"/>
</dbReference>
<dbReference type="RefSeq" id="WP_153216036.1">
    <property type="nucleotide sequence ID" value="NZ_WIBF01000006.1"/>
</dbReference>
<dbReference type="InterPro" id="IPR002694">
    <property type="entry name" value="Znf_CHC2"/>
</dbReference>
<dbReference type="Proteomes" id="UP000444174">
    <property type="component" value="Unassembled WGS sequence"/>
</dbReference>
<organism evidence="6 7">
    <name type="scientific">Tritonibacter litoralis</name>
    <dbReference type="NCBI Taxonomy" id="2662264"/>
    <lineage>
        <taxon>Bacteria</taxon>
        <taxon>Pseudomonadati</taxon>
        <taxon>Pseudomonadota</taxon>
        <taxon>Alphaproteobacteria</taxon>
        <taxon>Rhodobacterales</taxon>
        <taxon>Paracoccaceae</taxon>
        <taxon>Tritonibacter</taxon>
    </lineage>
</organism>
<proteinExistence type="predicted"/>
<dbReference type="Pfam" id="PF23639">
    <property type="entry name" value="DUF7146"/>
    <property type="match status" value="1"/>
</dbReference>
<protein>
    <recommendedName>
        <fullName evidence="5">Zinc finger CHC2-type domain-containing protein</fullName>
    </recommendedName>
</protein>
<keyword evidence="7" id="KW-1185">Reference proteome</keyword>
<feature type="domain" description="Zinc finger CHC2-type" evidence="5">
    <location>
        <begin position="35"/>
        <end position="92"/>
    </location>
</feature>
<dbReference type="Gene3D" id="3.90.580.10">
    <property type="entry name" value="Zinc finger, CHC2-type domain"/>
    <property type="match status" value="1"/>
</dbReference>
<sequence length="397" mass="42770">MALSDEVKARVSLREIVEQTVTWDRRKSNPARGEYWAPCPFHGEKTASFHITEPKGHGGQFYCFGCGSKGSVIDFIMARDSIPFTAAVRALADHGNIDRTADPARIARFKAESEARQQKAEDEAKELAERGVTQASRIWRASLADHPTLITYLEQGRGVSVAALGGIPPTLRLHPDLPCYEGDGGKRPRIVHRGPAMVGFIGRDRLVGVHLTWVDPVNPALGRARFANGIKVPKKFKGRTGEIWGQPVVLSKPEGTLVVAGEGIETTLAVQSATLVKNPGFEGRFEAALSLGALCGPEAKTGARRGKSARTGKTLPSPIPDLESPRPGWLPPAGVTRATILADPSTKCPESARLNAERAEAKAAHHCPHGARLAIPRGQWDHNDDFADLAKKGELNA</sequence>
<comment type="caution">
    <text evidence="6">The sequence shown here is derived from an EMBL/GenBank/DDBJ whole genome shotgun (WGS) entry which is preliminary data.</text>
</comment>